<dbReference type="PROSITE" id="PS50932">
    <property type="entry name" value="HTH_LACI_2"/>
    <property type="match status" value="1"/>
</dbReference>
<reference evidence="5 6" key="1">
    <citation type="submission" date="2024-06" db="EMBL/GenBank/DDBJ databases">
        <title>Thioclava kandeliae sp. nov. from a rhizosphere soil sample of Kandelia candel in a mangrove.</title>
        <authorList>
            <person name="Mu T."/>
        </authorList>
    </citation>
    <scope>NUCLEOTIDE SEQUENCE [LARGE SCALE GENOMIC DNA]</scope>
    <source>
        <strain evidence="5 6">CPCC 100088</strain>
    </source>
</reference>
<dbReference type="Pfam" id="PF13407">
    <property type="entry name" value="Peripla_BP_4"/>
    <property type="match status" value="1"/>
</dbReference>
<sequence>MPKAGKNWKGPNIAQIAALAGVGPASVDRVLNNRPGVKETTRNRVMAALDKLAADHRMQDLRQIGFFCISGPSFNGQMIQAMQMVNASIAGVELTGQFFTTEEIEPGRFAAALEQAGRELDAVIVIAYEHPAINGALRKIAALGKPTVCLTSDLPSSRRTVYVGNDQYAAGSVAAQLIGQILPPVPQHILLVMSVPFRCQQEREMGFRRVLRQDYPHLSIQERVISNDNVERTEELLASHLASARPPGAIYNVAGANRGVGAALEYAGLSGKTVFIGHELTPFTRVLLEAGTMDYVISHDSAAELVQAVRAIDERLRGIESQPAPSSILIHTRYNCN</sequence>
<dbReference type="InterPro" id="IPR025997">
    <property type="entry name" value="SBP_2_dom"/>
</dbReference>
<dbReference type="InterPro" id="IPR000843">
    <property type="entry name" value="HTH_LacI"/>
</dbReference>
<dbReference type="EMBL" id="JAYWLC010000020">
    <property type="protein sequence ID" value="MER5173544.1"/>
    <property type="molecule type" value="Genomic_DNA"/>
</dbReference>
<dbReference type="GO" id="GO:0003677">
    <property type="term" value="F:DNA binding"/>
    <property type="evidence" value="ECO:0007669"/>
    <property type="project" value="UniProtKB-KW"/>
</dbReference>
<name>A0ABV1SKW7_9RHOB</name>
<keyword evidence="1" id="KW-0805">Transcription regulation</keyword>
<feature type="domain" description="HTH lacI-type" evidence="4">
    <location>
        <begin position="11"/>
        <end position="52"/>
    </location>
</feature>
<gene>
    <name evidence="5" type="ORF">VSX56_17395</name>
</gene>
<dbReference type="SUPFAM" id="SSF53822">
    <property type="entry name" value="Periplasmic binding protein-like I"/>
    <property type="match status" value="1"/>
</dbReference>
<dbReference type="CDD" id="cd01392">
    <property type="entry name" value="HTH_LacI"/>
    <property type="match status" value="1"/>
</dbReference>
<dbReference type="InterPro" id="IPR010982">
    <property type="entry name" value="Lambda_DNA-bd_dom_sf"/>
</dbReference>
<dbReference type="PANTHER" id="PTHR30146:SF152">
    <property type="entry name" value="TRANSCRIPTIONAL REGULATORY PROTEIN"/>
    <property type="match status" value="1"/>
</dbReference>
<evidence type="ECO:0000313" key="5">
    <source>
        <dbReference type="EMBL" id="MER5173544.1"/>
    </source>
</evidence>
<keyword evidence="2 5" id="KW-0238">DNA-binding</keyword>
<dbReference type="SUPFAM" id="SSF47413">
    <property type="entry name" value="lambda repressor-like DNA-binding domains"/>
    <property type="match status" value="1"/>
</dbReference>
<organism evidence="5 6">
    <name type="scientific">Thioclava kandeliae</name>
    <dbReference type="NCBI Taxonomy" id="3070818"/>
    <lineage>
        <taxon>Bacteria</taxon>
        <taxon>Pseudomonadati</taxon>
        <taxon>Pseudomonadota</taxon>
        <taxon>Alphaproteobacteria</taxon>
        <taxon>Rhodobacterales</taxon>
        <taxon>Paracoccaceae</taxon>
        <taxon>Thioclava</taxon>
    </lineage>
</organism>
<evidence type="ECO:0000256" key="1">
    <source>
        <dbReference type="ARBA" id="ARBA00023015"/>
    </source>
</evidence>
<keyword evidence="6" id="KW-1185">Reference proteome</keyword>
<dbReference type="CDD" id="cd06307">
    <property type="entry name" value="PBP1_sugar_binding"/>
    <property type="match status" value="1"/>
</dbReference>
<dbReference type="Gene3D" id="1.10.260.40">
    <property type="entry name" value="lambda repressor-like DNA-binding domains"/>
    <property type="match status" value="1"/>
</dbReference>
<dbReference type="PANTHER" id="PTHR30146">
    <property type="entry name" value="LACI-RELATED TRANSCRIPTIONAL REPRESSOR"/>
    <property type="match status" value="1"/>
</dbReference>
<evidence type="ECO:0000256" key="3">
    <source>
        <dbReference type="ARBA" id="ARBA00023163"/>
    </source>
</evidence>
<dbReference type="Proteomes" id="UP001438953">
    <property type="component" value="Unassembled WGS sequence"/>
</dbReference>
<keyword evidence="3" id="KW-0804">Transcription</keyword>
<proteinExistence type="predicted"/>
<evidence type="ECO:0000259" key="4">
    <source>
        <dbReference type="PROSITE" id="PS50932"/>
    </source>
</evidence>
<protein>
    <submittedName>
        <fullName evidence="5">LacI family DNA-binding transcriptional regulator</fullName>
    </submittedName>
</protein>
<accession>A0ABV1SKW7</accession>
<dbReference type="InterPro" id="IPR028082">
    <property type="entry name" value="Peripla_BP_I"/>
</dbReference>
<dbReference type="SMART" id="SM00354">
    <property type="entry name" value="HTH_LACI"/>
    <property type="match status" value="1"/>
</dbReference>
<dbReference type="RefSeq" id="WP_350938933.1">
    <property type="nucleotide sequence ID" value="NZ_JAYWLC010000020.1"/>
</dbReference>
<dbReference type="Gene3D" id="3.40.50.2300">
    <property type="match status" value="2"/>
</dbReference>
<comment type="caution">
    <text evidence="5">The sequence shown here is derived from an EMBL/GenBank/DDBJ whole genome shotgun (WGS) entry which is preliminary data.</text>
</comment>
<dbReference type="Pfam" id="PF00356">
    <property type="entry name" value="LacI"/>
    <property type="match status" value="1"/>
</dbReference>
<evidence type="ECO:0000256" key="2">
    <source>
        <dbReference type="ARBA" id="ARBA00023125"/>
    </source>
</evidence>
<evidence type="ECO:0000313" key="6">
    <source>
        <dbReference type="Proteomes" id="UP001438953"/>
    </source>
</evidence>